<dbReference type="InterPro" id="IPR012340">
    <property type="entry name" value="NA-bd_OB-fold"/>
</dbReference>
<dbReference type="HAMAP" id="MF_00141">
    <property type="entry name" value="EF_P"/>
    <property type="match status" value="1"/>
</dbReference>
<dbReference type="SUPFAM" id="SSF50104">
    <property type="entry name" value="Translation proteins SH3-like domain"/>
    <property type="match status" value="1"/>
</dbReference>
<dbReference type="InterPro" id="IPR001059">
    <property type="entry name" value="Transl_elong_P/YeiP_cen"/>
</dbReference>
<dbReference type="Gene3D" id="2.40.50.140">
    <property type="entry name" value="Nucleic acid-binding proteins"/>
    <property type="match status" value="2"/>
</dbReference>
<dbReference type="GeneID" id="96866349"/>
<accession>A0A084U2U2</accession>
<sequence length="188" mass="21403">MAQIIHAKDLRPGHTFLFKNNLYLVIENSFNKTAMREGIVKCKVKNLRTQSITIEVLTGEKLEQAPVMKSKATFSYMDKSNFVFLDSETFEQIEIPMNKLEWEKNFIVEGSEVNVLKFNDEILSIDLPEQVALGVKYAEEAVQGNTVQTAMKKATLETDYELDVPQFIKTGERIVVKTADGTYVGREK</sequence>
<dbReference type="PIRSF" id="PIRSF005901">
    <property type="entry name" value="EF-P"/>
    <property type="match status" value="1"/>
</dbReference>
<dbReference type="EMBL" id="AWQU01000087">
    <property type="protein sequence ID" value="KFB07278.1"/>
    <property type="molecule type" value="Genomic_DNA"/>
</dbReference>
<dbReference type="CDD" id="cd04470">
    <property type="entry name" value="S1_EF-P_repeat_1"/>
    <property type="match status" value="1"/>
</dbReference>
<evidence type="ECO:0000256" key="4">
    <source>
        <dbReference type="ARBA" id="ARBA00022490"/>
    </source>
</evidence>
<dbReference type="FunFam" id="2.40.50.140:FF:000004">
    <property type="entry name" value="Elongation factor P"/>
    <property type="match status" value="1"/>
</dbReference>
<evidence type="ECO:0000259" key="11">
    <source>
        <dbReference type="SMART" id="SM00841"/>
    </source>
</evidence>
<dbReference type="Pfam" id="PF08207">
    <property type="entry name" value="EFP_N"/>
    <property type="match status" value="1"/>
</dbReference>
<comment type="function">
    <text evidence="7 8">Involved in peptide bond synthesis. Stimulates efficient translation and peptide-bond synthesis on native or reconstituted 70S ribosomes in vitro. Probably functions indirectly by altering the affinity of the ribosome for aminoacyl-tRNA, thus increasing their reactivity as acceptors for peptidyl transferase.</text>
</comment>
<dbReference type="Proteomes" id="UP000028523">
    <property type="component" value="Unassembled WGS sequence"/>
</dbReference>
<feature type="domain" description="Elongation factor P C-terminal" evidence="11">
    <location>
        <begin position="131"/>
        <end position="186"/>
    </location>
</feature>
<dbReference type="InterPro" id="IPR020599">
    <property type="entry name" value="Transl_elong_fac_P/YeiP"/>
</dbReference>
<evidence type="ECO:0000313" key="13">
    <source>
        <dbReference type="EMBL" id="KFB07278.1"/>
    </source>
</evidence>
<dbReference type="Gene3D" id="2.30.30.30">
    <property type="match status" value="1"/>
</dbReference>
<comment type="pathway">
    <text evidence="2 8">Protein biosynthesis; polypeptide chain elongation.</text>
</comment>
<evidence type="ECO:0000256" key="7">
    <source>
        <dbReference type="ARBA" id="ARBA00025469"/>
    </source>
</evidence>
<evidence type="ECO:0000256" key="9">
    <source>
        <dbReference type="NCBIfam" id="TIGR00038"/>
    </source>
</evidence>
<reference evidence="13 14" key="1">
    <citation type="journal article" date="2014" name="PLoS ONE">
        <title>Reduction of Hydrogen Peroxide Accumulation and Toxicity by a Catalase from Mycoplasma iowae.</title>
        <authorList>
            <person name="Pritchard R.E."/>
            <person name="Prassinos A.J."/>
            <person name="Osborne J.D."/>
            <person name="Raviv Z."/>
            <person name="Balish M.F."/>
        </authorList>
    </citation>
    <scope>NUCLEOTIDE SEQUENCE [LARGE SCALE GENOMIC DNA]</scope>
    <source>
        <strain evidence="13 14">DK-CPA</strain>
    </source>
</reference>
<dbReference type="InterPro" id="IPR011768">
    <property type="entry name" value="Transl_elongation_fac_P"/>
</dbReference>
<dbReference type="SMART" id="SM00841">
    <property type="entry name" value="Elong-fact-P_C"/>
    <property type="match status" value="1"/>
</dbReference>
<comment type="caution">
    <text evidence="13">The sequence shown here is derived from an EMBL/GenBank/DDBJ whole genome shotgun (WGS) entry which is preliminary data.</text>
</comment>
<evidence type="ECO:0000259" key="12">
    <source>
        <dbReference type="SMART" id="SM01185"/>
    </source>
</evidence>
<dbReference type="AlphaFoldDB" id="A0A084U2U2"/>
<dbReference type="InterPro" id="IPR013185">
    <property type="entry name" value="Transl_elong_KOW-like"/>
</dbReference>
<dbReference type="SUPFAM" id="SSF50249">
    <property type="entry name" value="Nucleic acid-binding proteins"/>
    <property type="match status" value="2"/>
</dbReference>
<keyword evidence="6 8" id="KW-0648">Protein biosynthesis</keyword>
<keyword evidence="4 8" id="KW-0963">Cytoplasm</keyword>
<dbReference type="NCBIfam" id="TIGR00038">
    <property type="entry name" value="efp"/>
    <property type="match status" value="1"/>
</dbReference>
<dbReference type="SMART" id="SM01185">
    <property type="entry name" value="EFP"/>
    <property type="match status" value="1"/>
</dbReference>
<dbReference type="PANTHER" id="PTHR30053:SF12">
    <property type="entry name" value="ELONGATION FACTOR P (EF-P) FAMILY PROTEIN"/>
    <property type="match status" value="1"/>
</dbReference>
<dbReference type="InterPro" id="IPR014722">
    <property type="entry name" value="Rib_uL2_dom2"/>
</dbReference>
<dbReference type="NCBIfam" id="NF001810">
    <property type="entry name" value="PRK00529.1"/>
    <property type="match status" value="1"/>
</dbReference>
<evidence type="ECO:0000256" key="8">
    <source>
        <dbReference type="HAMAP-Rule" id="MF_00141"/>
    </source>
</evidence>
<dbReference type="RefSeq" id="WP_004025182.1">
    <property type="nucleotide sequence ID" value="NZ_AWQU01000087.1"/>
</dbReference>
<evidence type="ECO:0000256" key="3">
    <source>
        <dbReference type="ARBA" id="ARBA00009479"/>
    </source>
</evidence>
<dbReference type="InterPro" id="IPR008991">
    <property type="entry name" value="Translation_prot_SH3-like_sf"/>
</dbReference>
<dbReference type="FunFam" id="2.40.50.140:FF:000009">
    <property type="entry name" value="Elongation factor P"/>
    <property type="match status" value="1"/>
</dbReference>
<dbReference type="Pfam" id="PF01132">
    <property type="entry name" value="EFP"/>
    <property type="match status" value="1"/>
</dbReference>
<dbReference type="GO" id="GO:0003746">
    <property type="term" value="F:translation elongation factor activity"/>
    <property type="evidence" value="ECO:0007669"/>
    <property type="project" value="UniProtKB-UniRule"/>
</dbReference>
<dbReference type="InterPro" id="IPR015365">
    <property type="entry name" value="Elong-fact-P_C"/>
</dbReference>
<evidence type="ECO:0000256" key="10">
    <source>
        <dbReference type="RuleBase" id="RU004389"/>
    </source>
</evidence>
<dbReference type="Pfam" id="PF09285">
    <property type="entry name" value="Elong-fact-P_C"/>
    <property type="match status" value="1"/>
</dbReference>
<organism evidence="13 14">
    <name type="scientific">Malacoplasma iowae DK-CPA</name>
    <dbReference type="NCBI Taxonomy" id="1394179"/>
    <lineage>
        <taxon>Bacteria</taxon>
        <taxon>Bacillati</taxon>
        <taxon>Mycoplasmatota</taxon>
        <taxon>Mycoplasmoidales</taxon>
        <taxon>Mycoplasmoidaceae</taxon>
        <taxon>Malacoplasma</taxon>
    </lineage>
</organism>
<dbReference type="GO" id="GO:0005829">
    <property type="term" value="C:cytosol"/>
    <property type="evidence" value="ECO:0007669"/>
    <property type="project" value="UniProtKB-ARBA"/>
</dbReference>
<dbReference type="UniPathway" id="UPA00345"/>
<keyword evidence="14" id="KW-1185">Reference proteome</keyword>
<evidence type="ECO:0000256" key="1">
    <source>
        <dbReference type="ARBA" id="ARBA00004496"/>
    </source>
</evidence>
<keyword evidence="5 8" id="KW-0251">Elongation factor</keyword>
<protein>
    <recommendedName>
        <fullName evidence="8 9">Elongation factor P</fullName>
        <shortName evidence="8">EF-P</shortName>
    </recommendedName>
</protein>
<comment type="subcellular location">
    <subcellularLocation>
        <location evidence="1 8">Cytoplasm</location>
    </subcellularLocation>
</comment>
<name>A0A084U2U2_MALIO</name>
<evidence type="ECO:0000256" key="6">
    <source>
        <dbReference type="ARBA" id="ARBA00022917"/>
    </source>
</evidence>
<dbReference type="PANTHER" id="PTHR30053">
    <property type="entry name" value="ELONGATION FACTOR P"/>
    <property type="match status" value="1"/>
</dbReference>
<comment type="similarity">
    <text evidence="3 8 10">Belongs to the elongation factor P family.</text>
</comment>
<gene>
    <name evidence="8 13" type="primary">efp</name>
    <name evidence="13" type="ORF">P271_105</name>
</gene>
<dbReference type="GO" id="GO:0043043">
    <property type="term" value="P:peptide biosynthetic process"/>
    <property type="evidence" value="ECO:0007669"/>
    <property type="project" value="InterPro"/>
</dbReference>
<evidence type="ECO:0000256" key="2">
    <source>
        <dbReference type="ARBA" id="ARBA00004815"/>
    </source>
</evidence>
<evidence type="ECO:0000256" key="5">
    <source>
        <dbReference type="ARBA" id="ARBA00022768"/>
    </source>
</evidence>
<proteinExistence type="inferred from homology"/>
<evidence type="ECO:0000313" key="14">
    <source>
        <dbReference type="Proteomes" id="UP000028523"/>
    </source>
</evidence>
<feature type="domain" description="Translation elongation factor P/YeiP central" evidence="12">
    <location>
        <begin position="69"/>
        <end position="123"/>
    </location>
</feature>